<dbReference type="InterPro" id="IPR050465">
    <property type="entry name" value="UPF0194_transport"/>
</dbReference>
<dbReference type="OrthoDB" id="9775513at2"/>
<evidence type="ECO:0000256" key="4">
    <source>
        <dbReference type="SAM" id="Phobius"/>
    </source>
</evidence>
<dbReference type="EMBL" id="RCBY01000151">
    <property type="protein sequence ID" value="RQH32648.1"/>
    <property type="molecule type" value="Genomic_DNA"/>
</dbReference>
<dbReference type="AlphaFoldDB" id="A0A3N6P6F7"/>
<proteinExistence type="predicted"/>
<evidence type="ECO:0000313" key="6">
    <source>
        <dbReference type="EMBL" id="RQH32648.1"/>
    </source>
</evidence>
<evidence type="ECO:0000313" key="7">
    <source>
        <dbReference type="Proteomes" id="UP000269154"/>
    </source>
</evidence>
<feature type="coiled-coil region" evidence="3">
    <location>
        <begin position="155"/>
        <end position="314"/>
    </location>
</feature>
<feature type="coiled-coil region" evidence="3">
    <location>
        <begin position="385"/>
        <end position="519"/>
    </location>
</feature>
<accession>A0A3N6P6F7</accession>
<keyword evidence="4" id="KW-0812">Transmembrane</keyword>
<evidence type="ECO:0000256" key="3">
    <source>
        <dbReference type="SAM" id="Coils"/>
    </source>
</evidence>
<organism evidence="6 7">
    <name type="scientific">Okeania hirsuta</name>
    <dbReference type="NCBI Taxonomy" id="1458930"/>
    <lineage>
        <taxon>Bacteria</taxon>
        <taxon>Bacillati</taxon>
        <taxon>Cyanobacteriota</taxon>
        <taxon>Cyanophyceae</taxon>
        <taxon>Oscillatoriophycideae</taxon>
        <taxon>Oscillatoriales</taxon>
        <taxon>Microcoleaceae</taxon>
        <taxon>Okeania</taxon>
    </lineage>
</organism>
<dbReference type="Gene3D" id="2.40.50.100">
    <property type="match status" value="1"/>
</dbReference>
<comment type="subcellular location">
    <subcellularLocation>
        <location evidence="1">Cell envelope</location>
    </subcellularLocation>
</comment>
<reference evidence="6 7" key="1">
    <citation type="journal article" date="2018" name="ACS Chem. Biol.">
        <title>Ketoreductase domain dysfunction expands chemodiversity: malyngamide biosynthesis in the cyanobacterium Okeania hirsuta.</title>
        <authorList>
            <person name="Moss N.A."/>
            <person name="Leao T."/>
            <person name="Rankin M."/>
            <person name="McCullough T.M."/>
            <person name="Qu P."/>
            <person name="Korobeynikov A."/>
            <person name="Smith J.L."/>
            <person name="Gerwick L."/>
            <person name="Gerwick W.H."/>
        </authorList>
    </citation>
    <scope>NUCLEOTIDE SEQUENCE [LARGE SCALE GENOMIC DNA]</scope>
    <source>
        <strain evidence="6 7">PAB10Feb10-1</strain>
    </source>
</reference>
<dbReference type="RefSeq" id="WP_124155191.1">
    <property type="nucleotide sequence ID" value="NZ_CAWOLW010000059.1"/>
</dbReference>
<gene>
    <name evidence="6" type="ORF">D5R40_22075</name>
</gene>
<keyword evidence="4" id="KW-1133">Transmembrane helix</keyword>
<feature type="domain" description="AprE-like beta-barrel" evidence="5">
    <location>
        <begin position="569"/>
        <end position="658"/>
    </location>
</feature>
<dbReference type="Pfam" id="PF26002">
    <property type="entry name" value="Beta-barrel_AprE"/>
    <property type="match status" value="1"/>
</dbReference>
<dbReference type="Proteomes" id="UP000269154">
    <property type="component" value="Unassembled WGS sequence"/>
</dbReference>
<name>A0A3N6P6F7_9CYAN</name>
<evidence type="ECO:0000256" key="2">
    <source>
        <dbReference type="ARBA" id="ARBA00023054"/>
    </source>
</evidence>
<comment type="caution">
    <text evidence="6">The sequence shown here is derived from an EMBL/GenBank/DDBJ whole genome shotgun (WGS) entry which is preliminary data.</text>
</comment>
<evidence type="ECO:0000259" key="5">
    <source>
        <dbReference type="Pfam" id="PF26002"/>
    </source>
</evidence>
<keyword evidence="4" id="KW-0472">Membrane</keyword>
<dbReference type="GO" id="GO:0030313">
    <property type="term" value="C:cell envelope"/>
    <property type="evidence" value="ECO:0007669"/>
    <property type="project" value="UniProtKB-SubCell"/>
</dbReference>
<keyword evidence="7" id="KW-1185">Reference proteome</keyword>
<keyword evidence="2 3" id="KW-0175">Coiled coil</keyword>
<dbReference type="InterPro" id="IPR058982">
    <property type="entry name" value="Beta-barrel_AprE"/>
</dbReference>
<dbReference type="PANTHER" id="PTHR32347">
    <property type="entry name" value="EFFLUX SYSTEM COMPONENT YKNX-RELATED"/>
    <property type="match status" value="1"/>
</dbReference>
<evidence type="ECO:0000256" key="1">
    <source>
        <dbReference type="ARBA" id="ARBA00004196"/>
    </source>
</evidence>
<feature type="transmembrane region" description="Helical" evidence="4">
    <location>
        <begin position="68"/>
        <end position="86"/>
    </location>
</feature>
<dbReference type="Gene3D" id="2.40.30.170">
    <property type="match status" value="1"/>
</dbReference>
<sequence>MPQQFNLTVESNGHKPLDTDLVTLEKSLNNSKISEPEMTKLDTKKSVDDWSFATKELLDALPQRWTRGLLYLLIIFVAIALPWGMFSRVDETGTARGRLEPQGGTLKQELNLTFTAATVYTQTAKVEKVYVKEGDKIEAGDILIELESRPIRDRLAQLNIQLQSQQNRLSKIEQQKSQLEIELRTQERQNQSQTLEKVAQVEQARRNFHSLNTTYNLQEEEKLAQVHQAEQNLAALRRTLNLQREEKLAQVHQAQQNLEALRRTLNLQREEKLAQVHQAQQNLEAARRILNLQREEKSAQVNQAKQQLEDSNTAYKLSEIRWQKALREVERYRNLWEQGAVTEIQVVEKEDIGEERQRIWEQSQADREQAKLRIEEQEGSYDRVIHQAEADIEQAELRLAEQKGSYQRTINQAEADIEQAELRLAEQKGSYERIINQADADIKQAELRLTEQKSSYERTINQAKADIEQAELRLTEQENSSQTITHSGDIAMSKIKEQLKNMDSQIISAQGEISQTKKEIDSLNFELEQRVVRAQQGGTIFNLPIEGVGDVVQQGEMIVEVSPQGKNLFLKAEMATSESGSLKKGMEVKMKFDAYPFQDYGVVEGTLKKISPTSQMQETPQGNIAIYELEIELNQTCIPSANECIALRPGDTATAEVVVRQRRLIDFVLDPFKKLQKGGLEL</sequence>
<protein>
    <submittedName>
        <fullName evidence="6">HlyD family efflux transporter periplasmic adaptor subunit</fullName>
    </submittedName>
</protein>